<evidence type="ECO:0000313" key="5">
    <source>
        <dbReference type="EMBL" id="COW20138.1"/>
    </source>
</evidence>
<evidence type="ECO:0000313" key="7">
    <source>
        <dbReference type="Proteomes" id="UP000039217"/>
    </source>
</evidence>
<dbReference type="Proteomes" id="UP000048948">
    <property type="component" value="Unassembled WGS sequence"/>
</dbReference>
<evidence type="ECO:0000313" key="9">
    <source>
        <dbReference type="Proteomes" id="UP000048948"/>
    </source>
</evidence>
<evidence type="ECO:0000313" key="6">
    <source>
        <dbReference type="Proteomes" id="UP000038802"/>
    </source>
</evidence>
<organism evidence="5 6">
    <name type="scientific">Mycobacterium tuberculosis</name>
    <dbReference type="NCBI Taxonomy" id="1773"/>
    <lineage>
        <taxon>Bacteria</taxon>
        <taxon>Bacillati</taxon>
        <taxon>Actinomycetota</taxon>
        <taxon>Actinomycetes</taxon>
        <taxon>Mycobacteriales</taxon>
        <taxon>Mycobacteriaceae</taxon>
        <taxon>Mycobacterium</taxon>
        <taxon>Mycobacterium tuberculosis complex</taxon>
    </lineage>
</organism>
<dbReference type="Proteomes" id="UP000039217">
    <property type="component" value="Unassembled WGS sequence"/>
</dbReference>
<dbReference type="EMBL" id="CGCX01000437">
    <property type="protein sequence ID" value="CFR76028.1"/>
    <property type="molecule type" value="Genomic_DNA"/>
</dbReference>
<protein>
    <submittedName>
        <fullName evidence="5">Uncharacterized protein</fullName>
    </submittedName>
</protein>
<evidence type="ECO:0000313" key="10">
    <source>
        <dbReference type="Proteomes" id="UP000049023"/>
    </source>
</evidence>
<dbReference type="Proteomes" id="UP000046680">
    <property type="component" value="Unassembled WGS sequence"/>
</dbReference>
<dbReference type="EMBL" id="CQQC01001004">
    <property type="protein sequence ID" value="CNV56192.1"/>
    <property type="molecule type" value="Genomic_DNA"/>
</dbReference>
<reference evidence="6 7" key="1">
    <citation type="submission" date="2015-03" db="EMBL/GenBank/DDBJ databases">
        <authorList>
            <consortium name="Pathogen Informatics"/>
        </authorList>
    </citation>
    <scope>NUCLEOTIDE SEQUENCE [LARGE SCALE GENOMIC DNA]</scope>
    <source>
        <strain evidence="2 9">Bir 172</strain>
        <strain evidence="3 10">Bir 187</strain>
        <strain evidence="1 8">C09601061</strain>
        <strain evidence="4 7">D00501624</strain>
        <strain evidence="6">K00500041</strain>
    </source>
</reference>
<proteinExistence type="predicted"/>
<evidence type="ECO:0000313" key="3">
    <source>
        <dbReference type="EMBL" id="CKS27395.1"/>
    </source>
</evidence>
<accession>A0A0T9BV24</accession>
<dbReference type="AlphaFoldDB" id="A0A0T9BV24"/>
<sequence>MGVAGEQVLAQQFVLLGHCVLRSDIEHPDVIDGLDRISGADCFDEVVAGIKKDDRYARSHLGGQIHQHRISHVGSNYVVARCPPAMSAHAAAGAADVAEGFVGPAQHVGGGGAVEFGSSARGQLT</sequence>
<gene>
    <name evidence="1" type="ORF">ERS007657_01419</name>
    <name evidence="4" type="ORF">ERS007661_02701</name>
    <name evidence="5" type="ORF">ERS007703_03042</name>
    <name evidence="2" type="ORF">ERS027646_01386</name>
    <name evidence="3" type="ORF">ERS027661_02842</name>
</gene>
<evidence type="ECO:0000313" key="8">
    <source>
        <dbReference type="Proteomes" id="UP000046680"/>
    </source>
</evidence>
<name>A0A0T9BV24_MYCTX</name>
<evidence type="ECO:0000313" key="4">
    <source>
        <dbReference type="EMBL" id="CNV56192.1"/>
    </source>
</evidence>
<dbReference type="EMBL" id="CNGE01000198">
    <property type="protein sequence ID" value="CKS17113.1"/>
    <property type="molecule type" value="Genomic_DNA"/>
</dbReference>
<evidence type="ECO:0000313" key="2">
    <source>
        <dbReference type="EMBL" id="CKS17113.1"/>
    </source>
</evidence>
<reference evidence="5" key="2">
    <citation type="submission" date="2015-03" db="EMBL/GenBank/DDBJ databases">
        <authorList>
            <person name="Murphy D."/>
        </authorList>
    </citation>
    <scope>NUCLEOTIDE SEQUENCE [LARGE SCALE GENOMIC DNA]</scope>
    <source>
        <strain evidence="5">K00500041</strain>
    </source>
</reference>
<dbReference type="Proteomes" id="UP000049023">
    <property type="component" value="Unassembled WGS sequence"/>
</dbReference>
<evidence type="ECO:0000313" key="1">
    <source>
        <dbReference type="EMBL" id="CFR76028.1"/>
    </source>
</evidence>
<dbReference type="EMBL" id="CNFU01000655">
    <property type="protein sequence ID" value="CKS27395.1"/>
    <property type="molecule type" value="Genomic_DNA"/>
</dbReference>
<dbReference type="EMBL" id="CSAE01000379">
    <property type="protein sequence ID" value="COW20138.1"/>
    <property type="molecule type" value="Genomic_DNA"/>
</dbReference>
<dbReference type="Proteomes" id="UP000038802">
    <property type="component" value="Unassembled WGS sequence"/>
</dbReference>